<dbReference type="InterPro" id="IPR025159">
    <property type="entry name" value="AbiEi_N"/>
</dbReference>
<proteinExistence type="predicted"/>
<keyword evidence="3" id="KW-1185">Reference proteome</keyword>
<sequence>MTISARLTGMMIPSEVIALADAQDGIVTRAQILAAGMTESALKHASRTGGSWQRVGRGIYATFTGPLQLRHRLRAALLYAGPEAMVTGAEACRAYGLEYVPHGAQPVILVPEYVHRGASPFVRVQRTRRMPERRVIKEIPVAAPERAVVDACPADVSLRAARALLCEAVQKAMATPAQITDELRSARWPGSQVARRALDDVVVGCRSAPECELRDAIAMSSELGEPLWNVPLPDTGGRTLIPDACWPDARVVVEIDSAQWHRFGDRVEATERRRAAYAALGWTVVPVSPRRLRAEPVAVLAQIEAAVRAGRTRLVAGA</sequence>
<gene>
    <name evidence="2" type="ORF">DPM12_22225</name>
</gene>
<evidence type="ECO:0000313" key="2">
    <source>
        <dbReference type="EMBL" id="RAW09213.1"/>
    </source>
</evidence>
<organism evidence="2 3">
    <name type="scientific">Phytoactinopolyspora halophila</name>
    <dbReference type="NCBI Taxonomy" id="1981511"/>
    <lineage>
        <taxon>Bacteria</taxon>
        <taxon>Bacillati</taxon>
        <taxon>Actinomycetota</taxon>
        <taxon>Actinomycetes</taxon>
        <taxon>Jiangellales</taxon>
        <taxon>Jiangellaceae</taxon>
        <taxon>Phytoactinopolyspora</taxon>
    </lineage>
</organism>
<feature type="domain" description="AbiEi antitoxin N-terminal" evidence="1">
    <location>
        <begin position="15"/>
        <end position="61"/>
    </location>
</feature>
<comment type="caution">
    <text evidence="2">The sequence shown here is derived from an EMBL/GenBank/DDBJ whole genome shotgun (WGS) entry which is preliminary data.</text>
</comment>
<accession>A0A329QA68</accession>
<protein>
    <recommendedName>
        <fullName evidence="1">AbiEi antitoxin N-terminal domain-containing protein</fullName>
    </recommendedName>
</protein>
<evidence type="ECO:0000313" key="3">
    <source>
        <dbReference type="Proteomes" id="UP000250462"/>
    </source>
</evidence>
<dbReference type="AlphaFoldDB" id="A0A329QA68"/>
<dbReference type="Pfam" id="PF13338">
    <property type="entry name" value="AbiEi_4"/>
    <property type="match status" value="1"/>
</dbReference>
<dbReference type="SUPFAM" id="SSF52980">
    <property type="entry name" value="Restriction endonuclease-like"/>
    <property type="match status" value="1"/>
</dbReference>
<dbReference type="Proteomes" id="UP000250462">
    <property type="component" value="Unassembled WGS sequence"/>
</dbReference>
<evidence type="ECO:0000259" key="1">
    <source>
        <dbReference type="Pfam" id="PF13338"/>
    </source>
</evidence>
<name>A0A329QA68_9ACTN</name>
<dbReference type="EMBL" id="QMIG01000050">
    <property type="protein sequence ID" value="RAW09213.1"/>
    <property type="molecule type" value="Genomic_DNA"/>
</dbReference>
<dbReference type="InterPro" id="IPR011335">
    <property type="entry name" value="Restrct_endonuc-II-like"/>
</dbReference>
<reference evidence="2 3" key="1">
    <citation type="submission" date="2018-06" db="EMBL/GenBank/DDBJ databases">
        <title>Phytoactinopolyspora halophila sp. nov., a novel halophilic actinomycete isolated from a saline soil in China.</title>
        <authorList>
            <person name="Tang S.-K."/>
        </authorList>
    </citation>
    <scope>NUCLEOTIDE SEQUENCE [LARGE SCALE GENOMIC DNA]</scope>
    <source>
        <strain evidence="2 3">YIM 96934</strain>
    </source>
</reference>